<accession>A0A317T4D2</accession>
<dbReference type="InterPro" id="IPR033469">
    <property type="entry name" value="CYTH-like_dom_sf"/>
</dbReference>
<name>A0A317T4D2_9CHLB</name>
<dbReference type="RefSeq" id="WP_110023748.1">
    <property type="nucleotide sequence ID" value="NZ_PDNZ01000006.1"/>
</dbReference>
<dbReference type="InterPro" id="IPR023577">
    <property type="entry name" value="CYTH_domain"/>
</dbReference>
<dbReference type="PROSITE" id="PS51707">
    <property type="entry name" value="CYTH"/>
    <property type="match status" value="1"/>
</dbReference>
<dbReference type="SUPFAM" id="SSF55154">
    <property type="entry name" value="CYTH-like phosphatases"/>
    <property type="match status" value="1"/>
</dbReference>
<dbReference type="OrthoDB" id="271656at2"/>
<comment type="caution">
    <text evidence="2">The sequence shown here is derived from an EMBL/GenBank/DDBJ whole genome shotgun (WGS) entry which is preliminary data.</text>
</comment>
<reference evidence="3" key="1">
    <citation type="submission" date="2017-10" db="EMBL/GenBank/DDBJ databases">
        <authorList>
            <person name="Gaisin V.A."/>
            <person name="Rysina M.S."/>
            <person name="Grouzdev D.S."/>
        </authorList>
    </citation>
    <scope>NUCLEOTIDE SEQUENCE [LARGE SCALE GENOMIC DNA]</scope>
    <source>
        <strain evidence="3">V1</strain>
    </source>
</reference>
<dbReference type="Proteomes" id="UP000246278">
    <property type="component" value="Unassembled WGS sequence"/>
</dbReference>
<dbReference type="PANTHER" id="PTHR21028:SF2">
    <property type="entry name" value="CYTH DOMAIN-CONTAINING PROTEIN"/>
    <property type="match status" value="1"/>
</dbReference>
<protein>
    <submittedName>
        <fullName evidence="2">Adenylate cyclase</fullName>
    </submittedName>
</protein>
<organism evidence="2 3">
    <name type="scientific">Prosthecochloris marina</name>
    <dbReference type="NCBI Taxonomy" id="2017681"/>
    <lineage>
        <taxon>Bacteria</taxon>
        <taxon>Pseudomonadati</taxon>
        <taxon>Chlorobiota</taxon>
        <taxon>Chlorobiia</taxon>
        <taxon>Chlorobiales</taxon>
        <taxon>Chlorobiaceae</taxon>
        <taxon>Prosthecochloris</taxon>
    </lineage>
</organism>
<dbReference type="SMART" id="SM01118">
    <property type="entry name" value="CYTH"/>
    <property type="match status" value="1"/>
</dbReference>
<dbReference type="Gene3D" id="2.40.320.10">
    <property type="entry name" value="Hypothetical Protein Pfu-838710-001"/>
    <property type="match status" value="1"/>
</dbReference>
<dbReference type="PANTHER" id="PTHR21028">
    <property type="entry name" value="SI:CH211-156B7.4"/>
    <property type="match status" value="1"/>
</dbReference>
<gene>
    <name evidence="2" type="ORF">CR164_09485</name>
</gene>
<dbReference type="InterPro" id="IPR008173">
    <property type="entry name" value="Adenylyl_cyclase_CyaB"/>
</dbReference>
<dbReference type="CDD" id="cd07890">
    <property type="entry name" value="CYTH-like_AC_IV-like"/>
    <property type="match status" value="1"/>
</dbReference>
<evidence type="ECO:0000259" key="1">
    <source>
        <dbReference type="PROSITE" id="PS51707"/>
    </source>
</evidence>
<feature type="domain" description="CYTH" evidence="1">
    <location>
        <begin position="2"/>
        <end position="169"/>
    </location>
</feature>
<keyword evidence="3" id="KW-1185">Reference proteome</keyword>
<dbReference type="EMBL" id="PDNZ01000006">
    <property type="protein sequence ID" value="PWW81629.1"/>
    <property type="molecule type" value="Genomic_DNA"/>
</dbReference>
<sequence>MSRNVEIKARIDNLEDLERKIEEIADGKPSEIIQDDTFFRCTNGRLKLRTFSNGSGELIFYKRPDESGPKECFYLISKTPEPETLRKTLDLAYGPVGRVQKRRMLYFIGRTRIHLDRVEGLGDFLELEVVLADGESSKDGVDEAKAIVCRLGVNDSQLIEGAYVDLLQQHGAP</sequence>
<proteinExistence type="predicted"/>
<evidence type="ECO:0000313" key="2">
    <source>
        <dbReference type="EMBL" id="PWW81629.1"/>
    </source>
</evidence>
<dbReference type="Pfam" id="PF01928">
    <property type="entry name" value="CYTH"/>
    <property type="match status" value="1"/>
</dbReference>
<evidence type="ECO:0000313" key="3">
    <source>
        <dbReference type="Proteomes" id="UP000246278"/>
    </source>
</evidence>
<dbReference type="AlphaFoldDB" id="A0A317T4D2"/>